<reference evidence="4" key="2">
    <citation type="submission" date="2015-01" db="EMBL/GenBank/DDBJ databases">
        <title>Evolutionary Origins and Diversification of the Mycorrhizal Mutualists.</title>
        <authorList>
            <consortium name="DOE Joint Genome Institute"/>
            <consortium name="Mycorrhizal Genomics Consortium"/>
            <person name="Kohler A."/>
            <person name="Kuo A."/>
            <person name="Nagy L.G."/>
            <person name="Floudas D."/>
            <person name="Copeland A."/>
            <person name="Barry K.W."/>
            <person name="Cichocki N."/>
            <person name="Veneault-Fourrey C."/>
            <person name="LaButti K."/>
            <person name="Lindquist E.A."/>
            <person name="Lipzen A."/>
            <person name="Lundell T."/>
            <person name="Morin E."/>
            <person name="Murat C."/>
            <person name="Riley R."/>
            <person name="Ohm R."/>
            <person name="Sun H."/>
            <person name="Tunlid A."/>
            <person name="Henrissat B."/>
            <person name="Grigoriev I.V."/>
            <person name="Hibbett D.S."/>
            <person name="Martin F."/>
        </authorList>
    </citation>
    <scope>NUCLEOTIDE SEQUENCE [LARGE SCALE GENOMIC DNA]</scope>
    <source>
        <strain evidence="4">Foug A</strain>
    </source>
</reference>
<dbReference type="InParanoid" id="A0A0C3ELY5"/>
<dbReference type="AlphaFoldDB" id="A0A0C3ELY5"/>
<keyword evidence="4" id="KW-1185">Reference proteome</keyword>
<evidence type="ECO:0000313" key="3">
    <source>
        <dbReference type="EMBL" id="KIM69194.1"/>
    </source>
</evidence>
<dbReference type="Proteomes" id="UP000053989">
    <property type="component" value="Unassembled WGS sequence"/>
</dbReference>
<accession>A0A0C3ELY5</accession>
<keyword evidence="1" id="KW-0812">Transmembrane</keyword>
<protein>
    <submittedName>
        <fullName evidence="3">Uncharacterized protein</fullName>
    </submittedName>
</protein>
<gene>
    <name evidence="3" type="ORF">SCLCIDRAFT_103671</name>
</gene>
<sequence>MLLRITLVQCLMFLASQFVTASPSPSIPGLAARQSAPVFIPAPLPSPTSITFNSTVQTDNGTMVETCVLSFIPVGSDIKEIENCTVSMGGSDLASAIVTPSASASSVVISVIPAPTGTLPMSATPSAVVAAAFTMPGRSLEVLPVGLGIYGGVTFITFMFVVFVTYERVQYRKAFRERRMIEQTMIANSKVMQ</sequence>
<name>A0A0C3ELY5_9AGAM</name>
<evidence type="ECO:0000313" key="4">
    <source>
        <dbReference type="Proteomes" id="UP000053989"/>
    </source>
</evidence>
<feature type="chain" id="PRO_5002174287" evidence="2">
    <location>
        <begin position="22"/>
        <end position="193"/>
    </location>
</feature>
<evidence type="ECO:0000256" key="1">
    <source>
        <dbReference type="SAM" id="Phobius"/>
    </source>
</evidence>
<feature type="signal peptide" evidence="2">
    <location>
        <begin position="1"/>
        <end position="21"/>
    </location>
</feature>
<organism evidence="3 4">
    <name type="scientific">Scleroderma citrinum Foug A</name>
    <dbReference type="NCBI Taxonomy" id="1036808"/>
    <lineage>
        <taxon>Eukaryota</taxon>
        <taxon>Fungi</taxon>
        <taxon>Dikarya</taxon>
        <taxon>Basidiomycota</taxon>
        <taxon>Agaricomycotina</taxon>
        <taxon>Agaricomycetes</taxon>
        <taxon>Agaricomycetidae</taxon>
        <taxon>Boletales</taxon>
        <taxon>Sclerodermatineae</taxon>
        <taxon>Sclerodermataceae</taxon>
        <taxon>Scleroderma</taxon>
    </lineage>
</organism>
<dbReference type="STRING" id="1036808.A0A0C3ELY5"/>
<dbReference type="EMBL" id="KN822007">
    <property type="protein sequence ID" value="KIM69194.1"/>
    <property type="molecule type" value="Genomic_DNA"/>
</dbReference>
<keyword evidence="2" id="KW-0732">Signal</keyword>
<feature type="transmembrane region" description="Helical" evidence="1">
    <location>
        <begin position="142"/>
        <end position="166"/>
    </location>
</feature>
<dbReference type="OrthoDB" id="2596908at2759"/>
<proteinExistence type="predicted"/>
<keyword evidence="1" id="KW-0472">Membrane</keyword>
<evidence type="ECO:0000256" key="2">
    <source>
        <dbReference type="SAM" id="SignalP"/>
    </source>
</evidence>
<dbReference type="HOGENOM" id="CLU_1409572_0_0_1"/>
<reference evidence="3 4" key="1">
    <citation type="submission" date="2014-04" db="EMBL/GenBank/DDBJ databases">
        <authorList>
            <consortium name="DOE Joint Genome Institute"/>
            <person name="Kuo A."/>
            <person name="Kohler A."/>
            <person name="Nagy L.G."/>
            <person name="Floudas D."/>
            <person name="Copeland A."/>
            <person name="Barry K.W."/>
            <person name="Cichocki N."/>
            <person name="Veneault-Fourrey C."/>
            <person name="LaButti K."/>
            <person name="Lindquist E.A."/>
            <person name="Lipzen A."/>
            <person name="Lundell T."/>
            <person name="Morin E."/>
            <person name="Murat C."/>
            <person name="Sun H."/>
            <person name="Tunlid A."/>
            <person name="Henrissat B."/>
            <person name="Grigoriev I.V."/>
            <person name="Hibbett D.S."/>
            <person name="Martin F."/>
            <person name="Nordberg H.P."/>
            <person name="Cantor M.N."/>
            <person name="Hua S.X."/>
        </authorList>
    </citation>
    <scope>NUCLEOTIDE SEQUENCE [LARGE SCALE GENOMIC DNA]</scope>
    <source>
        <strain evidence="3 4">Foug A</strain>
    </source>
</reference>
<keyword evidence="1" id="KW-1133">Transmembrane helix</keyword>